<keyword evidence="1" id="KW-0456">Lyase</keyword>
<dbReference type="Gene3D" id="3.20.20.70">
    <property type="entry name" value="Aldolase class I"/>
    <property type="match status" value="1"/>
</dbReference>
<reference evidence="2" key="1">
    <citation type="submission" date="2020-05" db="EMBL/GenBank/DDBJ databases">
        <authorList>
            <person name="Chiriac C."/>
            <person name="Salcher M."/>
            <person name="Ghai R."/>
            <person name="Kavagutti S V."/>
        </authorList>
    </citation>
    <scope>NUCLEOTIDE SEQUENCE</scope>
</reference>
<dbReference type="SUPFAM" id="SSF51569">
    <property type="entry name" value="Aldolase"/>
    <property type="match status" value="1"/>
</dbReference>
<dbReference type="CDD" id="cd00408">
    <property type="entry name" value="DHDPS-like"/>
    <property type="match status" value="1"/>
</dbReference>
<protein>
    <submittedName>
        <fullName evidence="2">Unannotated protein</fullName>
    </submittedName>
</protein>
<evidence type="ECO:0000256" key="1">
    <source>
        <dbReference type="ARBA" id="ARBA00023239"/>
    </source>
</evidence>
<sequence>MLSGIYVPNFTAFSENGDLDLTATVAHAEWLLASDIDGLIPFGTFGEGASLSIEEMKLVTTELLRIKGNKQVIPTLISNSLGSIREFLRWLSATSATHAMVLPPSYFQPADTQGLVNFFDQIVKLTDIKIIAYNIPACAVELPIEVVEKTDVWGVKDSSGDIESSKRYLATGKNLLVGSDRLLLSALAAGANGGILGLGNVFPNEFAAAYRLYKSGNQIDAQAQIDKVLKVIDSAVPANSSFAEVIGYVKSLSKQLIPTDLGFMRIPVKSQTAPKISI</sequence>
<dbReference type="AlphaFoldDB" id="A0A6J6F0Z3"/>
<dbReference type="PIRSF" id="PIRSF001365">
    <property type="entry name" value="DHDPS"/>
    <property type="match status" value="1"/>
</dbReference>
<dbReference type="EMBL" id="CAEZTT010000107">
    <property type="protein sequence ID" value="CAB4580584.1"/>
    <property type="molecule type" value="Genomic_DNA"/>
</dbReference>
<dbReference type="InterPro" id="IPR002220">
    <property type="entry name" value="DapA-like"/>
</dbReference>
<dbReference type="Pfam" id="PF00701">
    <property type="entry name" value="DHDPS"/>
    <property type="match status" value="1"/>
</dbReference>
<proteinExistence type="predicted"/>
<dbReference type="GO" id="GO:0008840">
    <property type="term" value="F:4-hydroxy-tetrahydrodipicolinate synthase activity"/>
    <property type="evidence" value="ECO:0007669"/>
    <property type="project" value="TreeGrafter"/>
</dbReference>
<dbReference type="SMART" id="SM01130">
    <property type="entry name" value="DHDPS"/>
    <property type="match status" value="1"/>
</dbReference>
<accession>A0A6J6F0Z3</accession>
<name>A0A6J6F0Z3_9ZZZZ</name>
<dbReference type="InterPro" id="IPR013785">
    <property type="entry name" value="Aldolase_TIM"/>
</dbReference>
<evidence type="ECO:0000313" key="2">
    <source>
        <dbReference type="EMBL" id="CAB4580584.1"/>
    </source>
</evidence>
<gene>
    <name evidence="2" type="ORF">UFOPK1726_00889</name>
</gene>
<organism evidence="2">
    <name type="scientific">freshwater metagenome</name>
    <dbReference type="NCBI Taxonomy" id="449393"/>
    <lineage>
        <taxon>unclassified sequences</taxon>
        <taxon>metagenomes</taxon>
        <taxon>ecological metagenomes</taxon>
    </lineage>
</organism>
<dbReference type="PANTHER" id="PTHR12128:SF66">
    <property type="entry name" value="4-HYDROXY-2-OXOGLUTARATE ALDOLASE, MITOCHONDRIAL"/>
    <property type="match status" value="1"/>
</dbReference>
<dbReference type="PANTHER" id="PTHR12128">
    <property type="entry name" value="DIHYDRODIPICOLINATE SYNTHASE"/>
    <property type="match status" value="1"/>
</dbReference>